<evidence type="ECO:0000313" key="2">
    <source>
        <dbReference type="Proteomes" id="UP001314170"/>
    </source>
</evidence>
<keyword evidence="2" id="KW-1185">Reference proteome</keyword>
<organism evidence="1 2">
    <name type="scientific">Dovyalis caffra</name>
    <dbReference type="NCBI Taxonomy" id="77055"/>
    <lineage>
        <taxon>Eukaryota</taxon>
        <taxon>Viridiplantae</taxon>
        <taxon>Streptophyta</taxon>
        <taxon>Embryophyta</taxon>
        <taxon>Tracheophyta</taxon>
        <taxon>Spermatophyta</taxon>
        <taxon>Magnoliopsida</taxon>
        <taxon>eudicotyledons</taxon>
        <taxon>Gunneridae</taxon>
        <taxon>Pentapetalae</taxon>
        <taxon>rosids</taxon>
        <taxon>fabids</taxon>
        <taxon>Malpighiales</taxon>
        <taxon>Salicaceae</taxon>
        <taxon>Flacourtieae</taxon>
        <taxon>Dovyalis</taxon>
    </lineage>
</organism>
<name>A0AAV1RC42_9ROSI</name>
<proteinExistence type="predicted"/>
<reference evidence="1 2" key="1">
    <citation type="submission" date="2024-01" db="EMBL/GenBank/DDBJ databases">
        <authorList>
            <person name="Waweru B."/>
        </authorList>
    </citation>
    <scope>NUCLEOTIDE SEQUENCE [LARGE SCALE GENOMIC DNA]</scope>
</reference>
<accession>A0AAV1RC42</accession>
<dbReference type="EMBL" id="CAWUPB010000913">
    <property type="protein sequence ID" value="CAK7331114.1"/>
    <property type="molecule type" value="Genomic_DNA"/>
</dbReference>
<sequence length="193" mass="21971">MRRRTIGTVMHCYVKVSALDLAAKRKTYCRVWLAIKLGKMVVDTGTGIVSKKLKKCQKSATEREKGRERVILTSHCPFSLANSAHAQEALSFNYLVKVSLSHQLLFQRHQENVVIWTSYFTNISGYNANKIEDSEDCKLRLRQLAIGVPDTDILPPHEWLMQSKAISEKSIKITTKIPHSGPPRYRIYVLGKT</sequence>
<dbReference type="Proteomes" id="UP001314170">
    <property type="component" value="Unassembled WGS sequence"/>
</dbReference>
<gene>
    <name evidence="1" type="ORF">DCAF_LOCUS8304</name>
</gene>
<evidence type="ECO:0000313" key="1">
    <source>
        <dbReference type="EMBL" id="CAK7331114.1"/>
    </source>
</evidence>
<dbReference type="AlphaFoldDB" id="A0AAV1RC42"/>
<protein>
    <submittedName>
        <fullName evidence="1">Uncharacterized protein</fullName>
    </submittedName>
</protein>
<comment type="caution">
    <text evidence="1">The sequence shown here is derived from an EMBL/GenBank/DDBJ whole genome shotgun (WGS) entry which is preliminary data.</text>
</comment>